<accession>E2SE01</accession>
<name>E2SE01_9ACTN</name>
<comment type="caution">
    <text evidence="2">The sequence shown here is derived from an EMBL/GenBank/DDBJ whole genome shotgun (WGS) entry which is preliminary data.</text>
</comment>
<organism evidence="2 3">
    <name type="scientific">Aeromicrobium marinum DSM 15272</name>
    <dbReference type="NCBI Taxonomy" id="585531"/>
    <lineage>
        <taxon>Bacteria</taxon>
        <taxon>Bacillati</taxon>
        <taxon>Actinomycetota</taxon>
        <taxon>Actinomycetes</taxon>
        <taxon>Propionibacteriales</taxon>
        <taxon>Nocardioidaceae</taxon>
        <taxon>Aeromicrobium</taxon>
    </lineage>
</organism>
<feature type="region of interest" description="Disordered" evidence="1">
    <location>
        <begin position="1"/>
        <end position="33"/>
    </location>
</feature>
<evidence type="ECO:0000313" key="2">
    <source>
        <dbReference type="EMBL" id="EFQ82728.1"/>
    </source>
</evidence>
<reference evidence="2" key="1">
    <citation type="submission" date="2010-08" db="EMBL/GenBank/DDBJ databases">
        <authorList>
            <person name="Muzny D."/>
            <person name="Qin X."/>
            <person name="Buhay C."/>
            <person name="Dugan-Rocha S."/>
            <person name="Ding Y."/>
            <person name="Chen G."/>
            <person name="Hawes A."/>
            <person name="Holder M."/>
            <person name="Jhangiani S."/>
            <person name="Johnson A."/>
            <person name="Khan Z."/>
            <person name="Li Z."/>
            <person name="Liu W."/>
            <person name="Liu X."/>
            <person name="Perez L."/>
            <person name="Shen H."/>
            <person name="Wang Q."/>
            <person name="Watt J."/>
            <person name="Xi L."/>
            <person name="Xin Y."/>
            <person name="Zhou J."/>
            <person name="Deng J."/>
            <person name="Jiang H."/>
            <person name="Liu Y."/>
            <person name="Qu J."/>
            <person name="Song X.-Z."/>
            <person name="Zhang L."/>
            <person name="Villasana D."/>
            <person name="Johnson A."/>
            <person name="Liu J."/>
            <person name="Liyanage D."/>
            <person name="Lorensuhewa L."/>
            <person name="Robinson T."/>
            <person name="Song A."/>
            <person name="Song B.-B."/>
            <person name="Dinh H."/>
            <person name="Thornton R."/>
            <person name="Coyle M."/>
            <person name="Francisco L."/>
            <person name="Jackson L."/>
            <person name="Javaid M."/>
            <person name="Korchina V."/>
            <person name="Kovar C."/>
            <person name="Mata R."/>
            <person name="Mathew T."/>
            <person name="Ngo R."/>
            <person name="Nguyen L."/>
            <person name="Nguyen N."/>
            <person name="Okwuonu G."/>
            <person name="Ongeri F."/>
            <person name="Pham C."/>
            <person name="Simmons D."/>
            <person name="Wilczek-Boney K."/>
            <person name="Hale W."/>
            <person name="Jakkamsetti A."/>
            <person name="Pham P."/>
            <person name="Ruth R."/>
            <person name="San Lucas F."/>
            <person name="Warren J."/>
            <person name="Zhang J."/>
            <person name="Zhao Z."/>
            <person name="Zhou C."/>
            <person name="Zhu D."/>
            <person name="Lee S."/>
            <person name="Bess C."/>
            <person name="Blankenburg K."/>
            <person name="Forbes L."/>
            <person name="Fu Q."/>
            <person name="Gubbala S."/>
            <person name="Hirani K."/>
            <person name="Jayaseelan J.C."/>
            <person name="Lara F."/>
            <person name="Munidasa M."/>
            <person name="Palculict T."/>
            <person name="Patil S."/>
            <person name="Pu L.-L."/>
            <person name="Saada N."/>
            <person name="Tang L."/>
            <person name="Weissenberger G."/>
            <person name="Zhu Y."/>
            <person name="Hemphill L."/>
            <person name="Shang Y."/>
            <person name="Youmans B."/>
            <person name="Ayvaz T."/>
            <person name="Ross M."/>
            <person name="Santibanez J."/>
            <person name="Aqrawi P."/>
            <person name="Gross S."/>
            <person name="Joshi V."/>
            <person name="Fowler G."/>
            <person name="Nazareth L."/>
            <person name="Reid J."/>
            <person name="Worley K."/>
            <person name="Petrosino J."/>
            <person name="Highlander S."/>
            <person name="Gibbs R."/>
        </authorList>
    </citation>
    <scope>NUCLEOTIDE SEQUENCE [LARGE SCALE GENOMIC DNA]</scope>
    <source>
        <strain evidence="2">DSM 15272</strain>
    </source>
</reference>
<sequence length="194" mass="22172">MTRTPTFDGTCRKSVPVPYDKHNPDHTDQPSRWDPKLKAEVIWTRCDFETGDRKQFEEHQRKVHGARFLRPSWAPSARWRAPKLTEEGIAFRPTGMEVGAEITWSQDVPTGQTQRVAGFNHVTKQDEYRDVPVTRRAERTGQVWSPGPAPRSAWVIPEDLLPGEMAVLLRRHSADSEIYVDATLTNSRRDEAVA</sequence>
<dbReference type="Proteomes" id="UP000003111">
    <property type="component" value="Unassembled WGS sequence"/>
</dbReference>
<evidence type="ECO:0000256" key="1">
    <source>
        <dbReference type="SAM" id="MobiDB-lite"/>
    </source>
</evidence>
<protein>
    <submittedName>
        <fullName evidence="2">Uncharacterized protein</fullName>
    </submittedName>
</protein>
<dbReference type="EMBL" id="ACLF03000006">
    <property type="protein sequence ID" value="EFQ82728.1"/>
    <property type="molecule type" value="Genomic_DNA"/>
</dbReference>
<evidence type="ECO:0000313" key="3">
    <source>
        <dbReference type="Proteomes" id="UP000003111"/>
    </source>
</evidence>
<dbReference type="OrthoDB" id="89608at2"/>
<proteinExistence type="predicted"/>
<feature type="compositionally biased region" description="Basic and acidic residues" evidence="1">
    <location>
        <begin position="19"/>
        <end position="33"/>
    </location>
</feature>
<dbReference type="AlphaFoldDB" id="E2SE01"/>
<keyword evidence="3" id="KW-1185">Reference proteome</keyword>
<dbReference type="HOGENOM" id="CLU_1399886_0_0_11"/>
<dbReference type="STRING" id="585531.HMPREF0063_11937"/>
<gene>
    <name evidence="2" type="ORF">HMPREF0063_11937</name>
</gene>
<dbReference type="RefSeq" id="WP_007077029.1">
    <property type="nucleotide sequence ID" value="NZ_CM001024.1"/>
</dbReference>